<organism evidence="14">
    <name type="scientific">uncultured bacterium EIL102C09</name>
    <dbReference type="NCBI Taxonomy" id="1768197"/>
    <lineage>
        <taxon>Bacteria</taxon>
        <taxon>environmental samples</taxon>
    </lineage>
</organism>
<dbReference type="EC" id="2.4.99.17" evidence="10 13"/>
<protein>
    <recommendedName>
        <fullName evidence="11 13">S-adenosylmethionine:tRNA ribosyltransferase-isomerase</fullName>
        <ecNumber evidence="10 13">2.4.99.17</ecNumber>
    </recommendedName>
    <alternativeName>
        <fullName evidence="12 13">Queuosine biosynthesis protein QueA</fullName>
    </alternativeName>
</protein>
<dbReference type="NCBIfam" id="TIGR00113">
    <property type="entry name" value="queA"/>
    <property type="match status" value="1"/>
</dbReference>
<dbReference type="PANTHER" id="PTHR30307:SF0">
    <property type="entry name" value="S-ADENOSYLMETHIONINE:TRNA RIBOSYLTRANSFERASE-ISOMERASE"/>
    <property type="match status" value="1"/>
</dbReference>
<dbReference type="GO" id="GO:0008616">
    <property type="term" value="P:tRNA queuosine(34) biosynthetic process"/>
    <property type="evidence" value="ECO:0007669"/>
    <property type="project" value="UniProtKB-UniRule"/>
</dbReference>
<comment type="function">
    <text evidence="13">Transfers and isomerizes the ribose moiety from AdoMet to the 7-aminomethyl group of 7-deazaguanine (preQ1-tRNA) to give epoxyqueuosine (oQ-tRNA).</text>
</comment>
<dbReference type="InterPro" id="IPR003699">
    <property type="entry name" value="QueA"/>
</dbReference>
<evidence type="ECO:0000256" key="4">
    <source>
        <dbReference type="ARBA" id="ARBA00022490"/>
    </source>
</evidence>
<dbReference type="SUPFAM" id="SSF111337">
    <property type="entry name" value="QueA-like"/>
    <property type="match status" value="1"/>
</dbReference>
<comment type="catalytic activity">
    <reaction evidence="8 13">
        <text>7-aminomethyl-7-carbaguanosine(34) in tRNA + S-adenosyl-L-methionine = epoxyqueuosine(34) in tRNA + adenine + L-methionine + 2 H(+)</text>
        <dbReference type="Rhea" id="RHEA:32155"/>
        <dbReference type="Rhea" id="RHEA-COMP:10342"/>
        <dbReference type="Rhea" id="RHEA-COMP:18582"/>
        <dbReference type="ChEBI" id="CHEBI:15378"/>
        <dbReference type="ChEBI" id="CHEBI:16708"/>
        <dbReference type="ChEBI" id="CHEBI:57844"/>
        <dbReference type="ChEBI" id="CHEBI:59789"/>
        <dbReference type="ChEBI" id="CHEBI:82833"/>
        <dbReference type="ChEBI" id="CHEBI:194443"/>
        <dbReference type="EC" id="2.4.99.17"/>
    </reaction>
</comment>
<evidence type="ECO:0000256" key="3">
    <source>
        <dbReference type="ARBA" id="ARBA00011245"/>
    </source>
</evidence>
<dbReference type="Pfam" id="PF02547">
    <property type="entry name" value="Queuosine_synth"/>
    <property type="match status" value="1"/>
</dbReference>
<dbReference type="UniPathway" id="UPA00392"/>
<dbReference type="PANTHER" id="PTHR30307">
    <property type="entry name" value="S-ADENOSYLMETHIONINE:TRNA RIBOSYLTRANSFERASE-ISOMERASE"/>
    <property type="match status" value="1"/>
</dbReference>
<name>A0A0U2XXC3_9BACT</name>
<dbReference type="GO" id="GO:0005737">
    <property type="term" value="C:cytoplasm"/>
    <property type="evidence" value="ECO:0007669"/>
    <property type="project" value="UniProtKB-SubCell"/>
</dbReference>
<comment type="subunit">
    <text evidence="3 13">Monomer.</text>
</comment>
<evidence type="ECO:0000256" key="1">
    <source>
        <dbReference type="ARBA" id="ARBA00004496"/>
    </source>
</evidence>
<comment type="pathway">
    <text evidence="2 13">tRNA modification; tRNA-queuosine biosynthesis.</text>
</comment>
<reference evidence="14" key="1">
    <citation type="journal article" date="2016" name="ISME J.">
        <title>Functional metagenomic screen reveals new and diverse microbial rhodopsins.</title>
        <authorList>
            <person name="Pushkarev A."/>
            <person name="Beja O."/>
        </authorList>
    </citation>
    <scope>NUCLEOTIDE SEQUENCE</scope>
</reference>
<dbReference type="FunFam" id="3.40.1780.10:FF:000001">
    <property type="entry name" value="S-adenosylmethionine:tRNA ribosyltransferase-isomerase"/>
    <property type="match status" value="1"/>
</dbReference>
<comment type="subcellular location">
    <subcellularLocation>
        <location evidence="1 13">Cytoplasm</location>
    </subcellularLocation>
</comment>
<dbReference type="EMBL" id="KT201084">
    <property type="protein sequence ID" value="ALS55985.1"/>
    <property type="molecule type" value="Genomic_DNA"/>
</dbReference>
<keyword evidence="4 13" id="KW-0963">Cytoplasm</keyword>
<dbReference type="HAMAP" id="MF_00113">
    <property type="entry name" value="QueA"/>
    <property type="match status" value="1"/>
</dbReference>
<sequence>MKVDLFDYVLPSALIADAPAQPRDSARMLDCTGASLVDRGVKDLPTILRPGDLLVFNDTKVLPTRLTGKRGAARVEVTLHKSLGDGQWRAFARPGKRLRLHDEVIFDGGLSARVVGKHESGEVTLDFQCPETELRAVLRQIGEMPLPPYIKRAQPQASDQDDYQTVFARHEGAVAAPTAGLHFTPKLLAALTVAGVETAAITLHVGAGTFLPVKTEDTENHEMHYEWGAVTPSTVTRIQRTRAAGGRIIAAGTTALRILESAAKDGDLAAFEGETNLFITPGFRFNAVDMLLTNFHLPRSTLMMLVAAFHGRERIMASYAHAIAEAYRFYSYGDCCLLDRRDHV</sequence>
<evidence type="ECO:0000256" key="8">
    <source>
        <dbReference type="ARBA" id="ARBA00052751"/>
    </source>
</evidence>
<dbReference type="InterPro" id="IPR042118">
    <property type="entry name" value="QueA_dom1"/>
</dbReference>
<gene>
    <name evidence="13" type="primary">queA</name>
</gene>
<dbReference type="GO" id="GO:0051075">
    <property type="term" value="F:S-adenosylmethionine:tRNA ribosyltransferase-isomerase activity"/>
    <property type="evidence" value="ECO:0007669"/>
    <property type="project" value="UniProtKB-EC"/>
</dbReference>
<dbReference type="NCBIfam" id="NF001140">
    <property type="entry name" value="PRK00147.1"/>
    <property type="match status" value="1"/>
</dbReference>
<comment type="similarity">
    <text evidence="9 13">Belongs to the QueA family.</text>
</comment>
<evidence type="ECO:0000256" key="10">
    <source>
        <dbReference type="ARBA" id="ARBA00066503"/>
    </source>
</evidence>
<dbReference type="AlphaFoldDB" id="A0A0U2XXC3"/>
<evidence type="ECO:0000256" key="9">
    <source>
        <dbReference type="ARBA" id="ARBA00061210"/>
    </source>
</evidence>
<evidence type="ECO:0000256" key="6">
    <source>
        <dbReference type="ARBA" id="ARBA00022691"/>
    </source>
</evidence>
<evidence type="ECO:0000256" key="2">
    <source>
        <dbReference type="ARBA" id="ARBA00004691"/>
    </source>
</evidence>
<evidence type="ECO:0000256" key="11">
    <source>
        <dbReference type="ARBA" id="ARBA00069325"/>
    </source>
</evidence>
<proteinExistence type="inferred from homology"/>
<keyword evidence="5 13" id="KW-0808">Transferase</keyword>
<dbReference type="Gene3D" id="3.40.1780.10">
    <property type="entry name" value="QueA-like"/>
    <property type="match status" value="1"/>
</dbReference>
<accession>A0A0U2XXC3</accession>
<keyword evidence="7 13" id="KW-0671">Queuosine biosynthesis</keyword>
<dbReference type="InterPro" id="IPR036100">
    <property type="entry name" value="QueA_sf"/>
</dbReference>
<dbReference type="Gene3D" id="2.40.10.240">
    <property type="entry name" value="QueA-like"/>
    <property type="match status" value="1"/>
</dbReference>
<evidence type="ECO:0000256" key="5">
    <source>
        <dbReference type="ARBA" id="ARBA00022679"/>
    </source>
</evidence>
<evidence type="ECO:0000256" key="12">
    <source>
        <dbReference type="ARBA" id="ARBA00076160"/>
    </source>
</evidence>
<evidence type="ECO:0000313" key="14">
    <source>
        <dbReference type="EMBL" id="ALS55985.1"/>
    </source>
</evidence>
<keyword evidence="6 13" id="KW-0949">S-adenosyl-L-methionine</keyword>
<dbReference type="InterPro" id="IPR042119">
    <property type="entry name" value="QueA_dom2"/>
</dbReference>
<evidence type="ECO:0000256" key="13">
    <source>
        <dbReference type="HAMAP-Rule" id="MF_00113"/>
    </source>
</evidence>
<evidence type="ECO:0000256" key="7">
    <source>
        <dbReference type="ARBA" id="ARBA00022785"/>
    </source>
</evidence>